<protein>
    <submittedName>
        <fullName evidence="2">Uncharacterized protein</fullName>
    </submittedName>
</protein>
<gene>
    <name evidence="2" type="ORF">E2562_036331</name>
</gene>
<organism evidence="2 3">
    <name type="scientific">Oryza meyeriana var. granulata</name>
    <dbReference type="NCBI Taxonomy" id="110450"/>
    <lineage>
        <taxon>Eukaryota</taxon>
        <taxon>Viridiplantae</taxon>
        <taxon>Streptophyta</taxon>
        <taxon>Embryophyta</taxon>
        <taxon>Tracheophyta</taxon>
        <taxon>Spermatophyta</taxon>
        <taxon>Magnoliopsida</taxon>
        <taxon>Liliopsida</taxon>
        <taxon>Poales</taxon>
        <taxon>Poaceae</taxon>
        <taxon>BOP clade</taxon>
        <taxon>Oryzoideae</taxon>
        <taxon>Oryzeae</taxon>
        <taxon>Oryzinae</taxon>
        <taxon>Oryza</taxon>
        <taxon>Oryza meyeriana</taxon>
    </lineage>
</organism>
<feature type="compositionally biased region" description="Basic and acidic residues" evidence="1">
    <location>
        <begin position="1"/>
        <end position="18"/>
    </location>
</feature>
<keyword evidence="3" id="KW-1185">Reference proteome</keyword>
<dbReference type="AlphaFoldDB" id="A0A6G1DS69"/>
<reference evidence="2 3" key="1">
    <citation type="submission" date="2019-11" db="EMBL/GenBank/DDBJ databases">
        <title>Whole genome sequence of Oryza granulata.</title>
        <authorList>
            <person name="Li W."/>
        </authorList>
    </citation>
    <scope>NUCLEOTIDE SEQUENCE [LARGE SCALE GENOMIC DNA]</scope>
    <source>
        <strain evidence="3">cv. Menghai</strain>
        <tissue evidence="2">Leaf</tissue>
    </source>
</reference>
<dbReference type="Proteomes" id="UP000479710">
    <property type="component" value="Unassembled WGS sequence"/>
</dbReference>
<name>A0A6G1DS69_9ORYZ</name>
<evidence type="ECO:0000256" key="1">
    <source>
        <dbReference type="SAM" id="MobiDB-lite"/>
    </source>
</evidence>
<evidence type="ECO:0000313" key="3">
    <source>
        <dbReference type="Proteomes" id="UP000479710"/>
    </source>
</evidence>
<comment type="caution">
    <text evidence="2">The sequence shown here is derived from an EMBL/GenBank/DDBJ whole genome shotgun (WGS) entry which is preliminary data.</text>
</comment>
<evidence type="ECO:0000313" key="2">
    <source>
        <dbReference type="EMBL" id="KAF0915468.1"/>
    </source>
</evidence>
<feature type="compositionally biased region" description="Basic residues" evidence="1">
    <location>
        <begin position="34"/>
        <end position="44"/>
    </location>
</feature>
<proteinExistence type="predicted"/>
<dbReference type="EMBL" id="SPHZ02000006">
    <property type="protein sequence ID" value="KAF0915468.1"/>
    <property type="molecule type" value="Genomic_DNA"/>
</dbReference>
<sequence length="63" mass="6959">MVLRRRVDSGARWRHSGEGEGGEADGDRRIGGKQGHRRRGRRGWWLRGSPAVGKDNDDCSGGD</sequence>
<feature type="region of interest" description="Disordered" evidence="1">
    <location>
        <begin position="1"/>
        <end position="63"/>
    </location>
</feature>
<accession>A0A6G1DS69</accession>